<dbReference type="GO" id="GO:0015935">
    <property type="term" value="C:small ribosomal subunit"/>
    <property type="evidence" value="ECO:0007669"/>
    <property type="project" value="TreeGrafter"/>
</dbReference>
<evidence type="ECO:0000256" key="7">
    <source>
        <dbReference type="ARBA" id="ARBA00023274"/>
    </source>
</evidence>
<evidence type="ECO:0000256" key="11">
    <source>
        <dbReference type="PROSITE-ProRule" id="PRU00182"/>
    </source>
</evidence>
<dbReference type="Gene3D" id="3.10.290.10">
    <property type="entry name" value="RNA-binding S4 domain"/>
    <property type="match status" value="1"/>
</dbReference>
<name>A0A3P6EL83_BRAOL</name>
<comment type="subunit">
    <text evidence="8">Part of the 30S ribosomal subunit. Contacts protein S5. The interaction surface between S4 and S5 is involved in control of translational fidelity.</text>
</comment>
<proteinExistence type="inferred from homology"/>
<evidence type="ECO:0000256" key="9">
    <source>
        <dbReference type="ARBA" id="ARBA00035158"/>
    </source>
</evidence>
<evidence type="ECO:0000256" key="5">
    <source>
        <dbReference type="ARBA" id="ARBA00022884"/>
    </source>
</evidence>
<dbReference type="PANTHER" id="PTHR11831">
    <property type="entry name" value="30S 40S RIBOSOMAL PROTEIN"/>
    <property type="match status" value="1"/>
</dbReference>
<evidence type="ECO:0000313" key="13">
    <source>
        <dbReference type="EMBL" id="VDD36104.1"/>
    </source>
</evidence>
<dbReference type="EMBL" id="LR031876">
    <property type="protein sequence ID" value="VDD36104.1"/>
    <property type="molecule type" value="Genomic_DNA"/>
</dbReference>
<accession>A0A3P6EL83</accession>
<dbReference type="AlphaFoldDB" id="A0A3P6EL83"/>
<evidence type="ECO:0000256" key="8">
    <source>
        <dbReference type="ARBA" id="ARBA00025813"/>
    </source>
</evidence>
<keyword evidence="5 11" id="KW-0694">RNA-binding</keyword>
<feature type="domain" description="RNA-binding S4" evidence="12">
    <location>
        <begin position="1"/>
        <end position="64"/>
    </location>
</feature>
<dbReference type="GO" id="GO:0003735">
    <property type="term" value="F:structural constituent of ribosome"/>
    <property type="evidence" value="ECO:0007669"/>
    <property type="project" value="TreeGrafter"/>
</dbReference>
<dbReference type="InterPro" id="IPR022801">
    <property type="entry name" value="Ribosomal_uS4"/>
</dbReference>
<evidence type="ECO:0000256" key="4">
    <source>
        <dbReference type="ARBA" id="ARBA00022730"/>
    </source>
</evidence>
<comment type="function">
    <text evidence="1">With S5 and S12 plays an important role in translational accuracy.</text>
</comment>
<comment type="similarity">
    <text evidence="3">Belongs to the universal ribosomal protein uS4 family.</text>
</comment>
<dbReference type="GO" id="GO:0019843">
    <property type="term" value="F:rRNA binding"/>
    <property type="evidence" value="ECO:0007669"/>
    <property type="project" value="UniProtKB-KW"/>
</dbReference>
<dbReference type="PANTHER" id="PTHR11831:SF4">
    <property type="entry name" value="SMALL RIBOSOMAL SUBUNIT PROTEIN US4M"/>
    <property type="match status" value="1"/>
</dbReference>
<dbReference type="SMART" id="SM00363">
    <property type="entry name" value="S4"/>
    <property type="match status" value="1"/>
</dbReference>
<evidence type="ECO:0000256" key="6">
    <source>
        <dbReference type="ARBA" id="ARBA00022980"/>
    </source>
</evidence>
<evidence type="ECO:0000259" key="12">
    <source>
        <dbReference type="SMART" id="SM00363"/>
    </source>
</evidence>
<dbReference type="FunFam" id="3.10.290.10:FF:000001">
    <property type="entry name" value="30S ribosomal protein S4"/>
    <property type="match status" value="1"/>
</dbReference>
<dbReference type="InterPro" id="IPR036986">
    <property type="entry name" value="S4_RNA-bd_sf"/>
</dbReference>
<dbReference type="Pfam" id="PF01479">
    <property type="entry name" value="S4"/>
    <property type="match status" value="1"/>
</dbReference>
<evidence type="ECO:0000256" key="1">
    <source>
        <dbReference type="ARBA" id="ARBA00003004"/>
    </source>
</evidence>
<reference evidence="13" key="1">
    <citation type="submission" date="2018-11" db="EMBL/GenBank/DDBJ databases">
        <authorList>
            <consortium name="Genoscope - CEA"/>
            <person name="William W."/>
        </authorList>
    </citation>
    <scope>NUCLEOTIDE SEQUENCE</scope>
</reference>
<evidence type="ECO:0000256" key="3">
    <source>
        <dbReference type="ARBA" id="ARBA00007465"/>
    </source>
</evidence>
<dbReference type="CDD" id="cd00165">
    <property type="entry name" value="S4"/>
    <property type="match status" value="1"/>
</dbReference>
<evidence type="ECO:0000256" key="10">
    <source>
        <dbReference type="ARBA" id="ARBA00035533"/>
    </source>
</evidence>
<evidence type="ECO:0000256" key="2">
    <source>
        <dbReference type="ARBA" id="ARBA00003866"/>
    </source>
</evidence>
<keyword evidence="4" id="KW-0699">rRNA-binding</keyword>
<dbReference type="SUPFAM" id="SSF55174">
    <property type="entry name" value="Alpha-L RNA-binding motif"/>
    <property type="match status" value="1"/>
</dbReference>
<comment type="function">
    <text evidence="2">One of the primary rRNA binding proteins, it binds directly to 16S rRNA where it nucleates assembly of the body of the 30S subunit.</text>
</comment>
<organism evidence="13">
    <name type="scientific">Brassica oleracea</name>
    <name type="common">Wild cabbage</name>
    <dbReference type="NCBI Taxonomy" id="3712"/>
    <lineage>
        <taxon>Eukaryota</taxon>
        <taxon>Viridiplantae</taxon>
        <taxon>Streptophyta</taxon>
        <taxon>Embryophyta</taxon>
        <taxon>Tracheophyta</taxon>
        <taxon>Spermatophyta</taxon>
        <taxon>Magnoliopsida</taxon>
        <taxon>eudicotyledons</taxon>
        <taxon>Gunneridae</taxon>
        <taxon>Pentapetalae</taxon>
        <taxon>rosids</taxon>
        <taxon>malvids</taxon>
        <taxon>Brassicales</taxon>
        <taxon>Brassicaceae</taxon>
        <taxon>Brassiceae</taxon>
        <taxon>Brassica</taxon>
    </lineage>
</organism>
<protein>
    <recommendedName>
        <fullName evidence="9">Small ribosomal subunit protein uS4c</fullName>
    </recommendedName>
    <alternativeName>
        <fullName evidence="10">30S ribosomal protein S4, chloroplastic</fullName>
    </alternativeName>
</protein>
<keyword evidence="6" id="KW-0689">Ribosomal protein</keyword>
<keyword evidence="7" id="KW-0687">Ribonucleoprotein</keyword>
<dbReference type="GO" id="GO:0042274">
    <property type="term" value="P:ribosomal small subunit biogenesis"/>
    <property type="evidence" value="ECO:0007669"/>
    <property type="project" value="TreeGrafter"/>
</dbReference>
<dbReference type="PROSITE" id="PS50889">
    <property type="entry name" value="S4"/>
    <property type="match status" value="1"/>
</dbReference>
<gene>
    <name evidence="13" type="ORF">BOLC7T41664H</name>
</gene>
<dbReference type="InterPro" id="IPR002942">
    <property type="entry name" value="S4_RNA-bd"/>
</dbReference>
<sequence>MRLDNIIFRLGMALTIPQARQLVNHGYILVNGRIVDIRSYRCKPRDIITVKDEQNSRTLVKNLFTKEIRDEESSRLCSDLDVTQARLESVEGLLNILAVGNPQMQRMLQVKQHELGIPDPPTHSTEEEVELERIADWHRMESYGSHGFWIIRTMCVLQKPLGFTRCYGRITLCSFMYKRYEDSIDPLRVGLLRPIGYDHGSDGLVKFLLQRLMLYGVYKITSKA</sequence>